<dbReference type="EMBL" id="JBHSBD010000072">
    <property type="protein sequence ID" value="MFC3969678.1"/>
    <property type="molecule type" value="Genomic_DNA"/>
</dbReference>
<comment type="caution">
    <text evidence="2">The sequence shown here is derived from an EMBL/GenBank/DDBJ whole genome shotgun (WGS) entry which is preliminary data.</text>
</comment>
<evidence type="ECO:0000256" key="1">
    <source>
        <dbReference type="SAM" id="Phobius"/>
    </source>
</evidence>
<evidence type="ECO:0000313" key="2">
    <source>
        <dbReference type="EMBL" id="MFC3969678.1"/>
    </source>
</evidence>
<dbReference type="Proteomes" id="UP001595697">
    <property type="component" value="Unassembled WGS sequence"/>
</dbReference>
<evidence type="ECO:0000313" key="3">
    <source>
        <dbReference type="Proteomes" id="UP001595697"/>
    </source>
</evidence>
<dbReference type="RefSeq" id="WP_062552965.1">
    <property type="nucleotide sequence ID" value="NZ_JALJQZ010000024.1"/>
</dbReference>
<organism evidence="2 3">
    <name type="scientific">Rhizobium lemnae</name>
    <dbReference type="NCBI Taxonomy" id="1214924"/>
    <lineage>
        <taxon>Bacteria</taxon>
        <taxon>Pseudomonadati</taxon>
        <taxon>Pseudomonadota</taxon>
        <taxon>Alphaproteobacteria</taxon>
        <taxon>Hyphomicrobiales</taxon>
        <taxon>Rhizobiaceae</taxon>
        <taxon>Rhizobium/Agrobacterium group</taxon>
        <taxon>Rhizobium</taxon>
    </lineage>
</organism>
<proteinExistence type="predicted"/>
<sequence length="103" mass="11145">MPESKDRDKQLEALLSTYRVAPPDAALVGRILESGQRRLTMRNRMIRWLVGAGLVGLGLAGGLTGATAVAFMLPSQSIIRTDYDTAFGSIQPDGDTSHMQEVQ</sequence>
<gene>
    <name evidence="2" type="ORF">ACFOVS_16320</name>
</gene>
<keyword evidence="1" id="KW-1133">Transmembrane helix</keyword>
<keyword evidence="1" id="KW-0812">Transmembrane</keyword>
<accession>A0ABV8ECR6</accession>
<evidence type="ECO:0008006" key="4">
    <source>
        <dbReference type="Google" id="ProtNLM"/>
    </source>
</evidence>
<keyword evidence="1" id="KW-0472">Membrane</keyword>
<name>A0ABV8ECR6_9HYPH</name>
<feature type="transmembrane region" description="Helical" evidence="1">
    <location>
        <begin position="46"/>
        <end position="73"/>
    </location>
</feature>
<keyword evidence="3" id="KW-1185">Reference proteome</keyword>
<reference evidence="3" key="1">
    <citation type="journal article" date="2019" name="Int. J. Syst. Evol. Microbiol.">
        <title>The Global Catalogue of Microorganisms (GCM) 10K type strain sequencing project: providing services to taxonomists for standard genome sequencing and annotation.</title>
        <authorList>
            <consortium name="The Broad Institute Genomics Platform"/>
            <consortium name="The Broad Institute Genome Sequencing Center for Infectious Disease"/>
            <person name="Wu L."/>
            <person name="Ma J."/>
        </authorList>
    </citation>
    <scope>NUCLEOTIDE SEQUENCE [LARGE SCALE GENOMIC DNA]</scope>
    <source>
        <strain evidence="3">TBRC 5781</strain>
    </source>
</reference>
<protein>
    <recommendedName>
        <fullName evidence="4">M23 family peptidase</fullName>
    </recommendedName>
</protein>